<keyword evidence="12" id="KW-1185">Reference proteome</keyword>
<keyword evidence="4 7" id="KW-0518">Myosin</keyword>
<dbReference type="InterPro" id="IPR027417">
    <property type="entry name" value="P-loop_NTPase"/>
</dbReference>
<dbReference type="Pfam" id="PF00784">
    <property type="entry name" value="MyTH4"/>
    <property type="match status" value="1"/>
</dbReference>
<organism evidence="11 12">
    <name type="scientific">Adineta ricciae</name>
    <name type="common">Rotifer</name>
    <dbReference type="NCBI Taxonomy" id="249248"/>
    <lineage>
        <taxon>Eukaryota</taxon>
        <taxon>Metazoa</taxon>
        <taxon>Spiralia</taxon>
        <taxon>Gnathifera</taxon>
        <taxon>Rotifera</taxon>
        <taxon>Eurotatoria</taxon>
        <taxon>Bdelloidea</taxon>
        <taxon>Adinetida</taxon>
        <taxon>Adinetidae</taxon>
        <taxon>Adineta</taxon>
    </lineage>
</organism>
<evidence type="ECO:0000313" key="12">
    <source>
        <dbReference type="Proteomes" id="UP000663828"/>
    </source>
</evidence>
<dbReference type="InterPro" id="IPR038185">
    <property type="entry name" value="MyTH4_dom_sf"/>
</dbReference>
<dbReference type="EMBL" id="CAJNOR010009618">
    <property type="protein sequence ID" value="CAF1646408.1"/>
    <property type="molecule type" value="Genomic_DNA"/>
</dbReference>
<feature type="region of interest" description="Disordered" evidence="8">
    <location>
        <begin position="780"/>
        <end position="817"/>
    </location>
</feature>
<dbReference type="FunFam" id="1.10.10.820:FF:000001">
    <property type="entry name" value="Myosin heavy chain"/>
    <property type="match status" value="1"/>
</dbReference>
<evidence type="ECO:0000256" key="1">
    <source>
        <dbReference type="ARBA" id="ARBA00008314"/>
    </source>
</evidence>
<feature type="non-terminal residue" evidence="11">
    <location>
        <position position="1"/>
    </location>
</feature>
<dbReference type="Gene3D" id="1.20.5.4820">
    <property type="match status" value="1"/>
</dbReference>
<evidence type="ECO:0000259" key="10">
    <source>
        <dbReference type="PROSITE" id="PS51456"/>
    </source>
</evidence>
<dbReference type="GO" id="GO:0003774">
    <property type="term" value="F:cytoskeletal motor activity"/>
    <property type="evidence" value="ECO:0007669"/>
    <property type="project" value="UniProtKB-UniRule"/>
</dbReference>
<dbReference type="SUPFAM" id="SSF52540">
    <property type="entry name" value="P-loop containing nucleoside triphosphate hydrolases"/>
    <property type="match status" value="1"/>
</dbReference>
<dbReference type="SMART" id="SM00139">
    <property type="entry name" value="MyTH4"/>
    <property type="match status" value="1"/>
</dbReference>
<dbReference type="Gene3D" id="1.25.40.530">
    <property type="entry name" value="MyTH4 domain"/>
    <property type="match status" value="1"/>
</dbReference>
<dbReference type="PRINTS" id="PR00193">
    <property type="entry name" value="MYOSINHEAVY"/>
</dbReference>
<proteinExistence type="inferred from homology"/>
<feature type="domain" description="MyTH4" evidence="9">
    <location>
        <begin position="841"/>
        <end position="1090"/>
    </location>
</feature>
<comment type="similarity">
    <text evidence="1 7">Belongs to the TRAFAC class myosin-kinesin ATPase superfamily. Myosin family.</text>
</comment>
<evidence type="ECO:0000256" key="3">
    <source>
        <dbReference type="ARBA" id="ARBA00022840"/>
    </source>
</evidence>
<dbReference type="Proteomes" id="UP000663828">
    <property type="component" value="Unassembled WGS sequence"/>
</dbReference>
<dbReference type="PANTHER" id="PTHR46049:SF5">
    <property type="entry name" value="PLECKSTRIN HOMOLOGY DOMAIN-CONTAINING FAMILY H MEMBER 3"/>
    <property type="match status" value="1"/>
</dbReference>
<name>A0A816EDK7_ADIRI</name>
<dbReference type="Gene3D" id="1.20.58.530">
    <property type="match status" value="1"/>
</dbReference>
<comment type="caution">
    <text evidence="11">The sequence shown here is derived from an EMBL/GenBank/DDBJ whole genome shotgun (WGS) entry which is preliminary data.</text>
</comment>
<dbReference type="InterPro" id="IPR001609">
    <property type="entry name" value="Myosin_head_motor_dom-like"/>
</dbReference>
<accession>A0A816EDK7</accession>
<evidence type="ECO:0000256" key="8">
    <source>
        <dbReference type="SAM" id="MobiDB-lite"/>
    </source>
</evidence>
<evidence type="ECO:0000256" key="5">
    <source>
        <dbReference type="ARBA" id="ARBA00023175"/>
    </source>
</evidence>
<dbReference type="Gene3D" id="1.10.10.820">
    <property type="match status" value="1"/>
</dbReference>
<protein>
    <submittedName>
        <fullName evidence="11">Uncharacterized protein</fullName>
    </submittedName>
</protein>
<gene>
    <name evidence="11" type="ORF">XAT740_LOCUS54200</name>
</gene>
<keyword evidence="2 7" id="KW-0547">Nucleotide-binding</keyword>
<evidence type="ECO:0000313" key="11">
    <source>
        <dbReference type="EMBL" id="CAF1646408.1"/>
    </source>
</evidence>
<dbReference type="InterPro" id="IPR000857">
    <property type="entry name" value="MyTH4_dom"/>
</dbReference>
<dbReference type="PROSITE" id="PS51456">
    <property type="entry name" value="MYOSIN_MOTOR"/>
    <property type="match status" value="1"/>
</dbReference>
<dbReference type="GO" id="GO:0005524">
    <property type="term" value="F:ATP binding"/>
    <property type="evidence" value="ECO:0007669"/>
    <property type="project" value="UniProtKB-UniRule"/>
</dbReference>
<keyword evidence="5 7" id="KW-0505">Motor protein</keyword>
<feature type="region of interest" description="Actin-binding" evidence="7">
    <location>
        <begin position="473"/>
        <end position="495"/>
    </location>
</feature>
<dbReference type="SMART" id="SM00242">
    <property type="entry name" value="MYSc"/>
    <property type="match status" value="1"/>
</dbReference>
<dbReference type="PROSITE" id="PS51016">
    <property type="entry name" value="MYTH4"/>
    <property type="match status" value="1"/>
</dbReference>
<dbReference type="GO" id="GO:0003779">
    <property type="term" value="F:actin binding"/>
    <property type="evidence" value="ECO:0007669"/>
    <property type="project" value="UniProtKB-KW"/>
</dbReference>
<dbReference type="Gene3D" id="1.20.120.720">
    <property type="entry name" value="Myosin VI head, motor domain, U50 subdomain"/>
    <property type="match status" value="1"/>
</dbReference>
<dbReference type="GO" id="GO:0016459">
    <property type="term" value="C:myosin complex"/>
    <property type="evidence" value="ECO:0007669"/>
    <property type="project" value="UniProtKB-KW"/>
</dbReference>
<evidence type="ECO:0000259" key="9">
    <source>
        <dbReference type="PROSITE" id="PS51016"/>
    </source>
</evidence>
<reference evidence="11" key="1">
    <citation type="submission" date="2021-02" db="EMBL/GenBank/DDBJ databases">
        <authorList>
            <person name="Nowell W R."/>
        </authorList>
    </citation>
    <scope>NUCLEOTIDE SEQUENCE</scope>
</reference>
<dbReference type="PROSITE" id="PS50096">
    <property type="entry name" value="IQ"/>
    <property type="match status" value="1"/>
</dbReference>
<evidence type="ECO:0000256" key="6">
    <source>
        <dbReference type="ARBA" id="ARBA00023203"/>
    </source>
</evidence>
<evidence type="ECO:0000256" key="4">
    <source>
        <dbReference type="ARBA" id="ARBA00023123"/>
    </source>
</evidence>
<sequence>LISFSGESGAGKTESTKHILQCLAAISGTKKNSSIEQQILEANPIMEAFGNAKTIRNDNSSRFGKYITVNFDSNGAIANAYVDQYLLEKIRIVSQAKEERNYHIFYCILAGLGNEERNKLRLTKATDYAYLNKSTPKCDTRNDAEEWKAIRHACKVLMFTDDELFEILRILAVVLHLGNIQYTAQSAKGIDSVTIKDPKLVEFIASLLEVDAKRLSTALISRTLEVHEGKVARALNASSAADVRDAFVKGLYGQMFEWLIERINVAMNNKNNANRQNPSEEKLRSVGVLDIFGFEKFEQNSFEQLCINYTNEELQQFFVHHVFKLEQAEYEKEGVNWKKITFIDNQDIIDLLARGRMSIISMIDEEMIVPQGTDQTLCAKLQQQHGKNKHFISQSSRQVQKSLLFGVKHFAGPVSYDCLNFLEKNRDTFSNDLKHVLAKSNNRLIKTIFPLESLNLDDKKRKPSLAAQFRKSLEVLLNALRQCEPSFIRCIKPNEFKAIHNFDRERVVQQLRYSGMMETINIRRIGYPIRHDFNEFVHRYASIAPSLERMHKKAEARGDRSDQRTIATKICEVALAGQDYQIGKNKVFLKDEHDAMLEQARQKVLADRILALQKAVRRYYAQQQFERAKKLAKWLQQSWLCYAERRAYCEMRLGFRRLQALYAMQHIGEKQKLYLETVPRIQVLAKGYVARRNAKFRPKAFSILQEKIVQYLAWRDVRREQIKAMKLEELEAFRNEEERLLTPELGPEKAREAAQAAYEARLANLDEEIREQLRADIANARDKRAGTSRRYGRDADDAEDGRAGPRHAVEREADPFKSDVSRNSFDKFAAKYFQHGNDAKHTTNEIIRPLLDLKSGVDQKAAVATFQMIMQFMGDKTDVAVPERTQKGSKSDKENQRLESQYDILVPELYPLIAQQHQLKLEEEEDPYEKKKNRGIRARTMARVRAFSKKSVYLEERLKNENPFIEDRHLTSLEKVQMITMLGIVRRRLRDEILCQICKQLNDHPALREKRSRNADKVEQRERSLMRGWFLLCICLYTFPPGSNLVRFLRNFIQNGPPSVSEFAEFALKRSYKNGSRYEPLGIEEINALQQAVPLQINARIIHGEERRAVCCDPATIAEEACLEIARQL</sequence>
<dbReference type="Pfam" id="PF00063">
    <property type="entry name" value="Myosin_head"/>
    <property type="match status" value="1"/>
</dbReference>
<dbReference type="Gene3D" id="3.40.850.10">
    <property type="entry name" value="Kinesin motor domain"/>
    <property type="match status" value="1"/>
</dbReference>
<evidence type="ECO:0000256" key="2">
    <source>
        <dbReference type="ARBA" id="ARBA00022741"/>
    </source>
</evidence>
<keyword evidence="3 7" id="KW-0067">ATP-binding</keyword>
<dbReference type="AlphaFoldDB" id="A0A816EDK7"/>
<feature type="domain" description="Myosin motor" evidence="10">
    <location>
        <begin position="1"/>
        <end position="602"/>
    </location>
</feature>
<feature type="non-terminal residue" evidence="11">
    <location>
        <position position="1129"/>
    </location>
</feature>
<keyword evidence="6 7" id="KW-0009">Actin-binding</keyword>
<evidence type="ECO:0000256" key="7">
    <source>
        <dbReference type="PROSITE-ProRule" id="PRU00782"/>
    </source>
</evidence>
<dbReference type="InterPro" id="IPR051724">
    <property type="entry name" value="Actin_motor_Myosin"/>
</dbReference>
<feature type="binding site" evidence="7">
    <location>
        <begin position="6"/>
        <end position="13"/>
    </location>
    <ligand>
        <name>ATP</name>
        <dbReference type="ChEBI" id="CHEBI:30616"/>
    </ligand>
</feature>
<dbReference type="PANTHER" id="PTHR46049">
    <property type="entry name" value="AGAP003327-PA"/>
    <property type="match status" value="1"/>
</dbReference>
<dbReference type="InterPro" id="IPR036961">
    <property type="entry name" value="Kinesin_motor_dom_sf"/>
</dbReference>